<feature type="compositionally biased region" description="Basic residues" evidence="1">
    <location>
        <begin position="149"/>
        <end position="163"/>
    </location>
</feature>
<proteinExistence type="predicted"/>
<name>A0A9N7V124_PLEPL</name>
<keyword evidence="3" id="KW-1185">Reference proteome</keyword>
<evidence type="ECO:0000313" key="2">
    <source>
        <dbReference type="EMBL" id="CAB1443449.1"/>
    </source>
</evidence>
<gene>
    <name evidence="2" type="ORF">PLEPLA_LOCUS31165</name>
</gene>
<dbReference type="Proteomes" id="UP001153269">
    <property type="component" value="Unassembled WGS sequence"/>
</dbReference>
<organism evidence="2 3">
    <name type="scientific">Pleuronectes platessa</name>
    <name type="common">European plaice</name>
    <dbReference type="NCBI Taxonomy" id="8262"/>
    <lineage>
        <taxon>Eukaryota</taxon>
        <taxon>Metazoa</taxon>
        <taxon>Chordata</taxon>
        <taxon>Craniata</taxon>
        <taxon>Vertebrata</taxon>
        <taxon>Euteleostomi</taxon>
        <taxon>Actinopterygii</taxon>
        <taxon>Neopterygii</taxon>
        <taxon>Teleostei</taxon>
        <taxon>Neoteleostei</taxon>
        <taxon>Acanthomorphata</taxon>
        <taxon>Carangaria</taxon>
        <taxon>Pleuronectiformes</taxon>
        <taxon>Pleuronectoidei</taxon>
        <taxon>Pleuronectidae</taxon>
        <taxon>Pleuronectes</taxon>
    </lineage>
</organism>
<feature type="region of interest" description="Disordered" evidence="1">
    <location>
        <begin position="144"/>
        <end position="163"/>
    </location>
</feature>
<dbReference type="EMBL" id="CADEAL010003112">
    <property type="protein sequence ID" value="CAB1443449.1"/>
    <property type="molecule type" value="Genomic_DNA"/>
</dbReference>
<accession>A0A9N7V124</accession>
<dbReference type="AlphaFoldDB" id="A0A9N7V124"/>
<sequence>MDDASSETSTDTLCIFGLPVHIRLHVGEKMQSLVPFRAKWTAEPMTPVVTLQRFVTLGLGRDAVSRDVPIFSCPLRPPTHLARDHCPPQTRLLQPGPVSAVVLVPSENSRGEKPLLKNLHQGPQLPRGDAALLLLLAPESASSSCHGVQRSRGKLRKCRANEP</sequence>
<evidence type="ECO:0000313" key="3">
    <source>
        <dbReference type="Proteomes" id="UP001153269"/>
    </source>
</evidence>
<reference evidence="2" key="1">
    <citation type="submission" date="2020-03" db="EMBL/GenBank/DDBJ databases">
        <authorList>
            <person name="Weist P."/>
        </authorList>
    </citation>
    <scope>NUCLEOTIDE SEQUENCE</scope>
</reference>
<comment type="caution">
    <text evidence="2">The sequence shown here is derived from an EMBL/GenBank/DDBJ whole genome shotgun (WGS) entry which is preliminary data.</text>
</comment>
<protein>
    <submittedName>
        <fullName evidence="2">Uncharacterized protein</fullName>
    </submittedName>
</protein>
<evidence type="ECO:0000256" key="1">
    <source>
        <dbReference type="SAM" id="MobiDB-lite"/>
    </source>
</evidence>